<gene>
    <name evidence="2" type="ORF">ERL59_13735</name>
</gene>
<keyword evidence="3" id="KW-1185">Reference proteome</keyword>
<comment type="caution">
    <text evidence="2">The sequence shown here is derived from an EMBL/GenBank/DDBJ whole genome shotgun (WGS) entry which is preliminary data.</text>
</comment>
<evidence type="ECO:0000313" key="2">
    <source>
        <dbReference type="EMBL" id="NBI30008.1"/>
    </source>
</evidence>
<evidence type="ECO:0000259" key="1">
    <source>
        <dbReference type="Pfam" id="PF03466"/>
    </source>
</evidence>
<dbReference type="Pfam" id="PF03466">
    <property type="entry name" value="LysR_substrate"/>
    <property type="match status" value="1"/>
</dbReference>
<dbReference type="EMBL" id="SIJB01000029">
    <property type="protein sequence ID" value="NBI30008.1"/>
    <property type="molecule type" value="Genomic_DNA"/>
</dbReference>
<dbReference type="InterPro" id="IPR005119">
    <property type="entry name" value="LysR_subst-bd"/>
</dbReference>
<dbReference type="AlphaFoldDB" id="A0A6N9Q593"/>
<evidence type="ECO:0000313" key="3">
    <source>
        <dbReference type="Proteomes" id="UP000448943"/>
    </source>
</evidence>
<protein>
    <recommendedName>
        <fullName evidence="1">LysR substrate-binding domain-containing protein</fullName>
    </recommendedName>
</protein>
<sequence length="112" mass="13228">MLFSKTAFRFITDHTGHITQSILDGTTDLGIVYFPPQHPDIEIKTWKEECFKLIGSKGLNLSEHQLNLKELIKYPFIYQNWGDDFNEWFLQEVGREYLPPRFLCKSSIIYLL</sequence>
<dbReference type="OrthoDB" id="8479357at2"/>
<reference evidence="2 3" key="1">
    <citation type="submission" date="2019-01" db="EMBL/GenBank/DDBJ databases">
        <title>Chengkuizengella sp. nov., isolated from deep-sea sediment of East Pacific Ocean.</title>
        <authorList>
            <person name="Yang J."/>
            <person name="Lai Q."/>
            <person name="Shao Z."/>
        </authorList>
    </citation>
    <scope>NUCLEOTIDE SEQUENCE [LARGE SCALE GENOMIC DNA]</scope>
    <source>
        <strain evidence="2 3">YPA3-1-1</strain>
    </source>
</reference>
<organism evidence="2 3">
    <name type="scientific">Chengkuizengella marina</name>
    <dbReference type="NCBI Taxonomy" id="2507566"/>
    <lineage>
        <taxon>Bacteria</taxon>
        <taxon>Bacillati</taxon>
        <taxon>Bacillota</taxon>
        <taxon>Bacilli</taxon>
        <taxon>Bacillales</taxon>
        <taxon>Paenibacillaceae</taxon>
        <taxon>Chengkuizengella</taxon>
    </lineage>
</organism>
<dbReference type="RefSeq" id="WP_160646965.1">
    <property type="nucleotide sequence ID" value="NZ_SIJB01000029.1"/>
</dbReference>
<proteinExistence type="predicted"/>
<feature type="domain" description="LysR substrate-binding" evidence="1">
    <location>
        <begin position="5"/>
        <end position="101"/>
    </location>
</feature>
<accession>A0A6N9Q593</accession>
<dbReference type="Proteomes" id="UP000448943">
    <property type="component" value="Unassembled WGS sequence"/>
</dbReference>
<dbReference type="SUPFAM" id="SSF53850">
    <property type="entry name" value="Periplasmic binding protein-like II"/>
    <property type="match status" value="1"/>
</dbReference>
<name>A0A6N9Q593_9BACL</name>
<dbReference type="Gene3D" id="3.40.190.290">
    <property type="match status" value="1"/>
</dbReference>